<evidence type="ECO:0000256" key="1">
    <source>
        <dbReference type="SAM" id="MobiDB-lite"/>
    </source>
</evidence>
<feature type="region of interest" description="Disordered" evidence="1">
    <location>
        <begin position="19"/>
        <end position="58"/>
    </location>
</feature>
<name>A0A194VE21_CYTMA</name>
<sequence>MDMQIDTTCSGVDSVSNNLSHGRLISGSVPRPGTPIAPPETEQTTQTPPNGHSHGLGISTTSERRILGDGDALNIANQASDIAITQLSQLSMRLVALHRSCYNLSNTAEPSGRSTDAKNTGQMPILDDAAFESVTSWLARGSANSSSFLAANIPGHASRHIISSEVKSKGGILHNVFSASQKFYAVCKSAP</sequence>
<dbReference type="EMBL" id="KN714796">
    <property type="protein sequence ID" value="KUI62026.1"/>
    <property type="molecule type" value="Genomic_DNA"/>
</dbReference>
<keyword evidence="3" id="KW-1185">Reference proteome</keyword>
<dbReference type="AlphaFoldDB" id="A0A194VE21"/>
<feature type="compositionally biased region" description="Low complexity" evidence="1">
    <location>
        <begin position="39"/>
        <end position="49"/>
    </location>
</feature>
<accession>A0A194VE21</accession>
<reference evidence="3" key="1">
    <citation type="submission" date="2014-12" db="EMBL/GenBank/DDBJ databases">
        <title>Genome Sequence of Valsa Canker Pathogens Uncovers a Specific Adaption of Colonization on Woody Bark.</title>
        <authorList>
            <person name="Yin Z."/>
            <person name="Liu H."/>
            <person name="Gao X."/>
            <person name="Li Z."/>
            <person name="Song N."/>
            <person name="Ke X."/>
            <person name="Dai Q."/>
            <person name="Wu Y."/>
            <person name="Sun Y."/>
            <person name="Xu J.-R."/>
            <person name="Kang Z.K."/>
            <person name="Wang L."/>
            <person name="Huang L."/>
        </authorList>
    </citation>
    <scope>NUCLEOTIDE SEQUENCE [LARGE SCALE GENOMIC DNA]</scope>
    <source>
        <strain evidence="3">SXYL134</strain>
    </source>
</reference>
<organism evidence="2 3">
    <name type="scientific">Cytospora mali</name>
    <name type="common">Apple Valsa canker fungus</name>
    <name type="synonym">Valsa mali</name>
    <dbReference type="NCBI Taxonomy" id="578113"/>
    <lineage>
        <taxon>Eukaryota</taxon>
        <taxon>Fungi</taxon>
        <taxon>Dikarya</taxon>
        <taxon>Ascomycota</taxon>
        <taxon>Pezizomycotina</taxon>
        <taxon>Sordariomycetes</taxon>
        <taxon>Sordariomycetidae</taxon>
        <taxon>Diaporthales</taxon>
        <taxon>Cytosporaceae</taxon>
        <taxon>Cytospora</taxon>
    </lineage>
</organism>
<evidence type="ECO:0000313" key="3">
    <source>
        <dbReference type="Proteomes" id="UP000078576"/>
    </source>
</evidence>
<proteinExistence type="predicted"/>
<evidence type="ECO:0000313" key="2">
    <source>
        <dbReference type="EMBL" id="KUI62026.1"/>
    </source>
</evidence>
<protein>
    <submittedName>
        <fullName evidence="2">Uncharacterized protein</fullName>
    </submittedName>
</protein>
<dbReference type="OrthoDB" id="5153093at2759"/>
<dbReference type="Proteomes" id="UP000078576">
    <property type="component" value="Unassembled WGS sequence"/>
</dbReference>
<gene>
    <name evidence="2" type="ORF">VP1G_09153</name>
</gene>